<dbReference type="SUPFAM" id="SSF103473">
    <property type="entry name" value="MFS general substrate transporter"/>
    <property type="match status" value="1"/>
</dbReference>
<name>A0ABY5DMB2_9ACTN</name>
<evidence type="ECO:0000313" key="3">
    <source>
        <dbReference type="EMBL" id="UTI62263.1"/>
    </source>
</evidence>
<dbReference type="Pfam" id="PF07690">
    <property type="entry name" value="MFS_1"/>
    <property type="match status" value="1"/>
</dbReference>
<evidence type="ECO:0000313" key="4">
    <source>
        <dbReference type="Proteomes" id="UP001056035"/>
    </source>
</evidence>
<proteinExistence type="predicted"/>
<feature type="transmembrane region" description="Helical" evidence="2">
    <location>
        <begin position="90"/>
        <end position="109"/>
    </location>
</feature>
<feature type="transmembrane region" description="Helical" evidence="2">
    <location>
        <begin position="56"/>
        <end position="78"/>
    </location>
</feature>
<evidence type="ECO:0000256" key="1">
    <source>
        <dbReference type="SAM" id="MobiDB-lite"/>
    </source>
</evidence>
<dbReference type="PANTHER" id="PTHR23542">
    <property type="match status" value="1"/>
</dbReference>
<keyword evidence="2" id="KW-0472">Membrane</keyword>
<gene>
    <name evidence="3" type="ORF">NBH00_12880</name>
</gene>
<feature type="transmembrane region" description="Helical" evidence="2">
    <location>
        <begin position="232"/>
        <end position="257"/>
    </location>
</feature>
<feature type="region of interest" description="Disordered" evidence="1">
    <location>
        <begin position="413"/>
        <end position="436"/>
    </location>
</feature>
<dbReference type="Gene3D" id="1.20.1250.20">
    <property type="entry name" value="MFS general substrate transporter like domains"/>
    <property type="match status" value="1"/>
</dbReference>
<feature type="transmembrane region" description="Helical" evidence="2">
    <location>
        <begin position="295"/>
        <end position="318"/>
    </location>
</feature>
<dbReference type="Proteomes" id="UP001056035">
    <property type="component" value="Chromosome"/>
</dbReference>
<protein>
    <submittedName>
        <fullName evidence="3">MFS transporter</fullName>
    </submittedName>
</protein>
<feature type="transmembrane region" description="Helical" evidence="2">
    <location>
        <begin position="352"/>
        <end position="371"/>
    </location>
</feature>
<dbReference type="EMBL" id="CP098502">
    <property type="protein sequence ID" value="UTI62263.1"/>
    <property type="molecule type" value="Genomic_DNA"/>
</dbReference>
<dbReference type="RefSeq" id="WP_254569001.1">
    <property type="nucleotide sequence ID" value="NZ_CP098502.1"/>
</dbReference>
<feature type="transmembrane region" description="Helical" evidence="2">
    <location>
        <begin position="324"/>
        <end position="345"/>
    </location>
</feature>
<dbReference type="InterPro" id="IPR036259">
    <property type="entry name" value="MFS_trans_sf"/>
</dbReference>
<organism evidence="3 4">
    <name type="scientific">Paraconexibacter antarcticus</name>
    <dbReference type="NCBI Taxonomy" id="2949664"/>
    <lineage>
        <taxon>Bacteria</taxon>
        <taxon>Bacillati</taxon>
        <taxon>Actinomycetota</taxon>
        <taxon>Thermoleophilia</taxon>
        <taxon>Solirubrobacterales</taxon>
        <taxon>Paraconexibacteraceae</taxon>
        <taxon>Paraconexibacter</taxon>
    </lineage>
</organism>
<feature type="transmembrane region" description="Helical" evidence="2">
    <location>
        <begin position="28"/>
        <end position="50"/>
    </location>
</feature>
<reference evidence="3 4" key="1">
    <citation type="submission" date="2022-06" db="EMBL/GenBank/DDBJ databases">
        <title>Paraconexibacter antarcticus.</title>
        <authorList>
            <person name="Kim C.S."/>
        </authorList>
    </citation>
    <scope>NUCLEOTIDE SEQUENCE [LARGE SCALE GENOMIC DNA]</scope>
    <source>
        <strain evidence="3 4">02-257</strain>
    </source>
</reference>
<feature type="transmembrane region" description="Helical" evidence="2">
    <location>
        <begin position="115"/>
        <end position="139"/>
    </location>
</feature>
<keyword evidence="2" id="KW-1133">Transmembrane helix</keyword>
<feature type="transmembrane region" description="Helical" evidence="2">
    <location>
        <begin position="182"/>
        <end position="199"/>
    </location>
</feature>
<keyword evidence="4" id="KW-1185">Reference proteome</keyword>
<evidence type="ECO:0000256" key="2">
    <source>
        <dbReference type="SAM" id="Phobius"/>
    </source>
</evidence>
<feature type="transmembrane region" description="Helical" evidence="2">
    <location>
        <begin position="263"/>
        <end position="283"/>
    </location>
</feature>
<feature type="transmembrane region" description="Helical" evidence="2">
    <location>
        <begin position="377"/>
        <end position="399"/>
    </location>
</feature>
<accession>A0ABY5DMB2</accession>
<dbReference type="InterPro" id="IPR011701">
    <property type="entry name" value="MFS"/>
</dbReference>
<dbReference type="PANTHER" id="PTHR23542:SF1">
    <property type="entry name" value="MAJOR FACILITATOR SUPERFAMILY (MFS) PROFILE DOMAIN-CONTAINING PROTEIN"/>
    <property type="match status" value="1"/>
</dbReference>
<keyword evidence="2" id="KW-0812">Transmembrane</keyword>
<sequence length="436" mass="42894">MAVSDEHGTAETPRGVRAVLAAPGAARLIAASLMSAIPAGAISVLLILHVRHLGGSYALAGLAAGAYTFGATVTGPLVGRLVDRHRIVPVLLGCLTLTAAAMTGLALLRASDPRWLIVALAVCGGLTHPPVGAVTRTLLPVVIRDEPTVHAAYALESSALELSYIAGPAVIAGLVATQSTQAALLVDAAVLTAGILWFVRQPAARTWRADPPAPGAVAPARAGALRIPSVRLLLGVVTTFSLSFGAIEVAVAAAAGHLGHRSLTGPLLALWGLGSLVGGLVLAGRPAPAAAQRRLLWLLGALALGDVLLVAVAGTWAFAVLLPLSGLGIAPAYAVANAMTGLGAVGGTSTEAFAWLGTGTSAGFSAGAALAGPAADAGGAAAAFAVSLGGVALAIVLTLSGARVLAPATAGTRQAWPDGDIRDPGPAAPAHGTLAP</sequence>